<feature type="domain" description="Heat-inducible transcription repressor HrcA C-terminal" evidence="7">
    <location>
        <begin position="104"/>
        <end position="322"/>
    </location>
</feature>
<dbReference type="Gene3D" id="3.30.390.60">
    <property type="entry name" value="Heat-inducible transcription repressor hrca homolog, domain 3"/>
    <property type="match status" value="1"/>
</dbReference>
<reference evidence="9 10" key="2">
    <citation type="submission" date="2017-09" db="EMBL/GenBank/DDBJ databases">
        <title>Bacillus patelloidae sp. nov., isolated from the intestinal tract of a marine limpet.</title>
        <authorList>
            <person name="Liu R."/>
            <person name="Dong C."/>
            <person name="Shao Z."/>
        </authorList>
    </citation>
    <scope>NUCLEOTIDE SEQUENCE [LARGE SCALE GENOMIC DNA]</scope>
    <source>
        <strain evidence="9 10">SA5d-4</strain>
    </source>
</reference>
<evidence type="ECO:0000256" key="6">
    <source>
        <dbReference type="HAMAP-Rule" id="MF_00081"/>
    </source>
</evidence>
<dbReference type="Pfam" id="PF01628">
    <property type="entry name" value="HrcA"/>
    <property type="match status" value="1"/>
</dbReference>
<protein>
    <recommendedName>
        <fullName evidence="6">Heat-inducible transcription repressor HrcA</fullName>
    </recommendedName>
</protein>
<dbReference type="InterPro" id="IPR029016">
    <property type="entry name" value="GAF-like_dom_sf"/>
</dbReference>
<dbReference type="InterPro" id="IPR005104">
    <property type="entry name" value="WHTH_HrcA_DNA-bd"/>
</dbReference>
<organism evidence="9 10">
    <name type="scientific">Lottiidibacillus patelloidae</name>
    <dbReference type="NCBI Taxonomy" id="2670334"/>
    <lineage>
        <taxon>Bacteria</taxon>
        <taxon>Bacillati</taxon>
        <taxon>Bacillota</taxon>
        <taxon>Bacilli</taxon>
        <taxon>Bacillales</taxon>
        <taxon>Bacillaceae</taxon>
        <taxon>Lottiidibacillus</taxon>
    </lineage>
</organism>
<dbReference type="NCBIfam" id="TIGR00331">
    <property type="entry name" value="hrcA"/>
    <property type="match status" value="1"/>
</dbReference>
<dbReference type="InterPro" id="IPR036390">
    <property type="entry name" value="WH_DNA-bd_sf"/>
</dbReference>
<gene>
    <name evidence="6" type="primary">hrcA</name>
    <name evidence="9" type="ORF">CIB95_05160</name>
</gene>
<keyword evidence="2 6" id="KW-0805">Transcription regulation</keyword>
<dbReference type="RefSeq" id="WP_094922813.1">
    <property type="nucleotide sequence ID" value="NZ_NPIA01000002.1"/>
</dbReference>
<keyword evidence="10" id="KW-1185">Reference proteome</keyword>
<evidence type="ECO:0000259" key="8">
    <source>
        <dbReference type="Pfam" id="PF03444"/>
    </source>
</evidence>
<dbReference type="Pfam" id="PF03444">
    <property type="entry name" value="WHD_HrcA"/>
    <property type="match status" value="1"/>
</dbReference>
<dbReference type="HAMAP" id="MF_00081">
    <property type="entry name" value="HrcA"/>
    <property type="match status" value="1"/>
</dbReference>
<dbReference type="EMBL" id="NPIA01000002">
    <property type="protein sequence ID" value="OZM57755.1"/>
    <property type="molecule type" value="Genomic_DNA"/>
</dbReference>
<dbReference type="PIRSF" id="PIRSF005485">
    <property type="entry name" value="HrcA"/>
    <property type="match status" value="1"/>
</dbReference>
<feature type="domain" description="Winged helix-turn-helix transcription repressor HrcA DNA-binding" evidence="8">
    <location>
        <begin position="1"/>
        <end position="71"/>
    </location>
</feature>
<comment type="similarity">
    <text evidence="6">Belongs to the HrcA family.</text>
</comment>
<name>A0A263BVN4_9BACI</name>
<evidence type="ECO:0000256" key="3">
    <source>
        <dbReference type="ARBA" id="ARBA00023016"/>
    </source>
</evidence>
<dbReference type="InterPro" id="IPR002571">
    <property type="entry name" value="HrcA"/>
</dbReference>
<dbReference type="GO" id="GO:0045892">
    <property type="term" value="P:negative regulation of DNA-templated transcription"/>
    <property type="evidence" value="ECO:0007669"/>
    <property type="project" value="UniProtKB-UniRule"/>
</dbReference>
<evidence type="ECO:0000313" key="9">
    <source>
        <dbReference type="EMBL" id="OZM57755.1"/>
    </source>
</evidence>
<sequence>MLTDRQLFLLQVIIDDYISNAQPVGSRSIAKRENVKLSPATIRNEMSDLEELGFLEKTHSSSGRVPSEKGYRFYVDNLLSPKALDKSDVKNIKSVFAEHIYEFEQVIQQSAQILSSITSYTSILLGPEVFETKLKHMQIIPLSDATAVTIFVTDTGHVEKKTVSIPKGIKLEEIEKVVNILNQKLKGVPIVNLNNMIFKEVAEVLKVHLQNYEDIMKLITGSFESKKPDKIYYGGKTNILSQPEFNDIEQVRTLLNTIEQQDLVYEWLKPNANGIIVNIGQENQLKEMHNCSVITASYSLADQHMGTIAILGPTRMEYSRVISLLELFSNDLTKLLTKTYYPK</sequence>
<dbReference type="GO" id="GO:0003677">
    <property type="term" value="F:DNA binding"/>
    <property type="evidence" value="ECO:0007669"/>
    <property type="project" value="InterPro"/>
</dbReference>
<reference evidence="10" key="1">
    <citation type="submission" date="2017-08" db="EMBL/GenBank/DDBJ databases">
        <authorList>
            <person name="Huang Z."/>
        </authorList>
    </citation>
    <scope>NUCLEOTIDE SEQUENCE [LARGE SCALE GENOMIC DNA]</scope>
    <source>
        <strain evidence="10">SA5d-4</strain>
    </source>
</reference>
<dbReference type="PANTHER" id="PTHR34824:SF1">
    <property type="entry name" value="HEAT-INDUCIBLE TRANSCRIPTION REPRESSOR HRCA"/>
    <property type="match status" value="1"/>
</dbReference>
<dbReference type="InterPro" id="IPR036388">
    <property type="entry name" value="WH-like_DNA-bd_sf"/>
</dbReference>
<keyword evidence="3 6" id="KW-0346">Stress response</keyword>
<evidence type="ECO:0000259" key="7">
    <source>
        <dbReference type="Pfam" id="PF01628"/>
    </source>
</evidence>
<dbReference type="PANTHER" id="PTHR34824">
    <property type="entry name" value="HEAT-INDUCIBLE TRANSCRIPTION REPRESSOR HRCA"/>
    <property type="match status" value="1"/>
</dbReference>
<proteinExistence type="inferred from homology"/>
<comment type="function">
    <text evidence="5 6">Negative regulator of class I heat shock genes (grpE-dnaK-dnaJ and groELS operons). Prevents heat-shock induction of these operons.</text>
</comment>
<dbReference type="Gene3D" id="3.30.450.40">
    <property type="match status" value="1"/>
</dbReference>
<dbReference type="SUPFAM" id="SSF46785">
    <property type="entry name" value="Winged helix' DNA-binding domain"/>
    <property type="match status" value="1"/>
</dbReference>
<evidence type="ECO:0000256" key="1">
    <source>
        <dbReference type="ARBA" id="ARBA00022491"/>
    </source>
</evidence>
<accession>A0A263BVN4</accession>
<dbReference type="InterPro" id="IPR021153">
    <property type="entry name" value="HrcA_C"/>
</dbReference>
<dbReference type="AlphaFoldDB" id="A0A263BVN4"/>
<evidence type="ECO:0000256" key="5">
    <source>
        <dbReference type="ARBA" id="ARBA00055319"/>
    </source>
</evidence>
<evidence type="ECO:0000313" key="10">
    <source>
        <dbReference type="Proteomes" id="UP000217083"/>
    </source>
</evidence>
<dbReference type="InterPro" id="IPR023120">
    <property type="entry name" value="WHTH_transcript_rep_HrcA_IDD"/>
</dbReference>
<evidence type="ECO:0000256" key="4">
    <source>
        <dbReference type="ARBA" id="ARBA00023163"/>
    </source>
</evidence>
<dbReference type="SUPFAM" id="SSF55781">
    <property type="entry name" value="GAF domain-like"/>
    <property type="match status" value="1"/>
</dbReference>
<keyword evidence="1 6" id="KW-0678">Repressor</keyword>
<dbReference type="FunFam" id="1.10.10.10:FF:000049">
    <property type="entry name" value="Heat-inducible transcription repressor HrcA"/>
    <property type="match status" value="1"/>
</dbReference>
<evidence type="ECO:0000256" key="2">
    <source>
        <dbReference type="ARBA" id="ARBA00023015"/>
    </source>
</evidence>
<keyword evidence="4 6" id="KW-0804">Transcription</keyword>
<dbReference type="Proteomes" id="UP000217083">
    <property type="component" value="Unassembled WGS sequence"/>
</dbReference>
<comment type="caution">
    <text evidence="9">The sequence shown here is derived from an EMBL/GenBank/DDBJ whole genome shotgun (WGS) entry which is preliminary data.</text>
</comment>
<dbReference type="Gene3D" id="1.10.10.10">
    <property type="entry name" value="Winged helix-like DNA-binding domain superfamily/Winged helix DNA-binding domain"/>
    <property type="match status" value="1"/>
</dbReference>